<dbReference type="Pfam" id="PF04241">
    <property type="entry name" value="DUF423"/>
    <property type="match status" value="1"/>
</dbReference>
<feature type="transmembrane region" description="Helical" evidence="6">
    <location>
        <begin position="67"/>
        <end position="90"/>
    </location>
</feature>
<keyword evidence="5 6" id="KW-0472">Membrane</keyword>
<dbReference type="OrthoDB" id="9802121at2"/>
<proteinExistence type="inferred from homology"/>
<comment type="caution">
    <text evidence="7">The sequence shown here is derived from an EMBL/GenBank/DDBJ whole genome shotgun (WGS) entry which is preliminary data.</text>
</comment>
<feature type="transmembrane region" description="Helical" evidence="6">
    <location>
        <begin position="96"/>
        <end position="120"/>
    </location>
</feature>
<gene>
    <name evidence="7" type="ORF">CWE25_01625</name>
</gene>
<evidence type="ECO:0000256" key="5">
    <source>
        <dbReference type="ARBA" id="ARBA00023136"/>
    </source>
</evidence>
<dbReference type="Proteomes" id="UP000287330">
    <property type="component" value="Unassembled WGS sequence"/>
</dbReference>
<evidence type="ECO:0000256" key="6">
    <source>
        <dbReference type="SAM" id="Phobius"/>
    </source>
</evidence>
<keyword evidence="4 6" id="KW-1133">Transmembrane helix</keyword>
<evidence type="ECO:0000313" key="8">
    <source>
        <dbReference type="Proteomes" id="UP000287330"/>
    </source>
</evidence>
<evidence type="ECO:0000313" key="7">
    <source>
        <dbReference type="EMBL" id="RUO58508.1"/>
    </source>
</evidence>
<comment type="similarity">
    <text evidence="2">Belongs to the UPF0382 family.</text>
</comment>
<protein>
    <submittedName>
        <fullName evidence="7">DUF423 domain-containing protein</fullName>
    </submittedName>
</protein>
<evidence type="ECO:0000256" key="2">
    <source>
        <dbReference type="ARBA" id="ARBA00009694"/>
    </source>
</evidence>
<dbReference type="PANTHER" id="PTHR43461">
    <property type="entry name" value="TRANSMEMBRANE PROTEIN 256"/>
    <property type="match status" value="1"/>
</dbReference>
<evidence type="ECO:0000256" key="3">
    <source>
        <dbReference type="ARBA" id="ARBA00022692"/>
    </source>
</evidence>
<reference evidence="8" key="1">
    <citation type="journal article" date="2018" name="Front. Microbiol.">
        <title>Genome-Based Analysis Reveals the Taxonomy and Diversity of the Family Idiomarinaceae.</title>
        <authorList>
            <person name="Liu Y."/>
            <person name="Lai Q."/>
            <person name="Shao Z."/>
        </authorList>
    </citation>
    <scope>NUCLEOTIDE SEQUENCE [LARGE SCALE GENOMIC DNA]</scope>
    <source>
        <strain evidence="8">F23</strain>
    </source>
</reference>
<dbReference type="InterPro" id="IPR006696">
    <property type="entry name" value="DUF423"/>
</dbReference>
<name>A0A432YBX8_9GAMM</name>
<dbReference type="PANTHER" id="PTHR43461:SF1">
    <property type="entry name" value="TRANSMEMBRANE PROTEIN 256"/>
    <property type="match status" value="1"/>
</dbReference>
<keyword evidence="3 6" id="KW-0812">Transmembrane</keyword>
<evidence type="ECO:0000256" key="4">
    <source>
        <dbReference type="ARBA" id="ARBA00022989"/>
    </source>
</evidence>
<feature type="transmembrane region" description="Helical" evidence="6">
    <location>
        <begin position="39"/>
        <end position="60"/>
    </location>
</feature>
<dbReference type="AlphaFoldDB" id="A0A432YBX8"/>
<keyword evidence="8" id="KW-1185">Reference proteome</keyword>
<dbReference type="GO" id="GO:0005886">
    <property type="term" value="C:plasma membrane"/>
    <property type="evidence" value="ECO:0007669"/>
    <property type="project" value="TreeGrafter"/>
</dbReference>
<comment type="subcellular location">
    <subcellularLocation>
        <location evidence="1">Membrane</location>
        <topology evidence="1">Multi-pass membrane protein</topology>
    </subcellularLocation>
</comment>
<dbReference type="EMBL" id="PIPV01000001">
    <property type="protein sequence ID" value="RUO58508.1"/>
    <property type="molecule type" value="Genomic_DNA"/>
</dbReference>
<evidence type="ECO:0000256" key="1">
    <source>
        <dbReference type="ARBA" id="ARBA00004141"/>
    </source>
</evidence>
<organism evidence="7 8">
    <name type="scientific">Idiomarina fontislapidosi</name>
    <dbReference type="NCBI Taxonomy" id="263723"/>
    <lineage>
        <taxon>Bacteria</taxon>
        <taxon>Pseudomonadati</taxon>
        <taxon>Pseudomonadota</taxon>
        <taxon>Gammaproteobacteria</taxon>
        <taxon>Alteromonadales</taxon>
        <taxon>Idiomarinaceae</taxon>
        <taxon>Idiomarina</taxon>
    </lineage>
</organism>
<sequence length="122" mass="12906">MSQLLIIIAAVYGAIAVALGAFAAHGLKSRLSEQLLAVFQTGVTYQFYHTLALLLAGLWLRFAPSPWVAAAGIFWALGVVLFSGSLYALALTSVKWFGPITPLGGLLFILGWICLLVGAVKA</sequence>
<accession>A0A432YBX8</accession>